<dbReference type="KEGG" id="rpon:G3256_00390"/>
<dbReference type="SUPFAM" id="SSF53335">
    <property type="entry name" value="S-adenosyl-L-methionine-dependent methyltransferases"/>
    <property type="match status" value="1"/>
</dbReference>
<protein>
    <recommendedName>
        <fullName evidence="6">Ribosomal RNA small subunit methyltransferase G</fullName>
        <ecNumber evidence="6">2.1.1.170</ecNumber>
    </recommendedName>
    <alternativeName>
        <fullName evidence="6">16S rRNA 7-methylguanosine methyltransferase</fullName>
        <shortName evidence="6">16S rRNA m7G methyltransferase</shortName>
    </alternativeName>
</protein>
<dbReference type="EC" id="2.1.1.170" evidence="6"/>
<keyword evidence="2 6" id="KW-0698">rRNA processing</keyword>
<evidence type="ECO:0000313" key="8">
    <source>
        <dbReference type="Proteomes" id="UP000503308"/>
    </source>
</evidence>
<comment type="subcellular location">
    <subcellularLocation>
        <location evidence="6">Cytoplasm</location>
    </subcellularLocation>
</comment>
<dbReference type="Proteomes" id="UP000503308">
    <property type="component" value="Chromosome"/>
</dbReference>
<feature type="binding site" evidence="6">
    <location>
        <position position="137"/>
    </location>
    <ligand>
        <name>S-adenosyl-L-methionine</name>
        <dbReference type="ChEBI" id="CHEBI:59789"/>
    </ligand>
</feature>
<keyword evidence="3 6" id="KW-0489">Methyltransferase</keyword>
<reference evidence="7 8" key="1">
    <citation type="submission" date="2020-02" db="EMBL/GenBank/DDBJ databases">
        <title>Genome sequence of Roseobacter ponti.</title>
        <authorList>
            <person name="Hollensteiner J."/>
            <person name="Schneider D."/>
            <person name="Poehlein A."/>
            <person name="Daniel R."/>
        </authorList>
    </citation>
    <scope>NUCLEOTIDE SEQUENCE [LARGE SCALE GENOMIC DNA]</scope>
    <source>
        <strain evidence="7 8">DSM 106830</strain>
    </source>
</reference>
<dbReference type="AlphaFoldDB" id="A0A858SLD1"/>
<proteinExistence type="inferred from homology"/>
<dbReference type="InterPro" id="IPR003682">
    <property type="entry name" value="rRNA_ssu_MeTfrase_G"/>
</dbReference>
<dbReference type="PANTHER" id="PTHR31760:SF0">
    <property type="entry name" value="S-ADENOSYL-L-METHIONINE-DEPENDENT METHYLTRANSFERASES SUPERFAMILY PROTEIN"/>
    <property type="match status" value="1"/>
</dbReference>
<feature type="binding site" evidence="6">
    <location>
        <position position="74"/>
    </location>
    <ligand>
        <name>S-adenosyl-L-methionine</name>
        <dbReference type="ChEBI" id="CHEBI:59789"/>
    </ligand>
</feature>
<dbReference type="HAMAP" id="MF_00074">
    <property type="entry name" value="16SrRNA_methyltr_G"/>
    <property type="match status" value="1"/>
</dbReference>
<evidence type="ECO:0000256" key="3">
    <source>
        <dbReference type="ARBA" id="ARBA00022603"/>
    </source>
</evidence>
<dbReference type="Gene3D" id="3.40.50.150">
    <property type="entry name" value="Vaccinia Virus protein VP39"/>
    <property type="match status" value="1"/>
</dbReference>
<sequence length="204" mass="22565">MNTKAPPDIDVSRETSERLAAFHDLVLKWNPRINLISKSSAPDLWNRHIWDSAQAYPLGGDWRTWLDIGSGGGFPAVIIAVLAKERNSAGHIIMIESDQRKAAFLRTVIRELNLSASVQVSRVEAAAPVGADVISARALADLTELIGYAERHLNPEGRAVFFKGETWEKEVARAQETWSFSITSHKSKTNPAAAVLEIKEIKRV</sequence>
<dbReference type="PANTHER" id="PTHR31760">
    <property type="entry name" value="S-ADENOSYL-L-METHIONINE-DEPENDENT METHYLTRANSFERASES SUPERFAMILY PROTEIN"/>
    <property type="match status" value="1"/>
</dbReference>
<comment type="catalytic activity">
    <reaction evidence="6">
        <text>guanosine(527) in 16S rRNA + S-adenosyl-L-methionine = N(7)-methylguanosine(527) in 16S rRNA + S-adenosyl-L-homocysteine</text>
        <dbReference type="Rhea" id="RHEA:42732"/>
        <dbReference type="Rhea" id="RHEA-COMP:10209"/>
        <dbReference type="Rhea" id="RHEA-COMP:10210"/>
        <dbReference type="ChEBI" id="CHEBI:57856"/>
        <dbReference type="ChEBI" id="CHEBI:59789"/>
        <dbReference type="ChEBI" id="CHEBI:74269"/>
        <dbReference type="ChEBI" id="CHEBI:74480"/>
        <dbReference type="EC" id="2.1.1.170"/>
    </reaction>
</comment>
<evidence type="ECO:0000256" key="4">
    <source>
        <dbReference type="ARBA" id="ARBA00022679"/>
    </source>
</evidence>
<accession>A0A858SLD1</accession>
<evidence type="ECO:0000256" key="1">
    <source>
        <dbReference type="ARBA" id="ARBA00022490"/>
    </source>
</evidence>
<comment type="function">
    <text evidence="6">Specifically methylates the N7 position of guanine in position 527 of 16S rRNA.</text>
</comment>
<feature type="binding site" evidence="6">
    <location>
        <begin position="123"/>
        <end position="124"/>
    </location>
    <ligand>
        <name>S-adenosyl-L-methionine</name>
        <dbReference type="ChEBI" id="CHEBI:59789"/>
    </ligand>
</feature>
<keyword evidence="8" id="KW-1185">Reference proteome</keyword>
<keyword evidence="1 6" id="KW-0963">Cytoplasm</keyword>
<gene>
    <name evidence="6 7" type="primary">rsmG</name>
    <name evidence="7" type="ORF">G3256_00390</name>
</gene>
<dbReference type="RefSeq" id="WP_169638953.1">
    <property type="nucleotide sequence ID" value="NZ_CP048788.1"/>
</dbReference>
<dbReference type="Pfam" id="PF02527">
    <property type="entry name" value="GidB"/>
    <property type="match status" value="1"/>
</dbReference>
<dbReference type="NCBIfam" id="TIGR00138">
    <property type="entry name" value="rsmG_gidB"/>
    <property type="match status" value="1"/>
</dbReference>
<dbReference type="EMBL" id="CP048788">
    <property type="protein sequence ID" value="QJF49729.1"/>
    <property type="molecule type" value="Genomic_DNA"/>
</dbReference>
<keyword evidence="4 6" id="KW-0808">Transferase</keyword>
<evidence type="ECO:0000256" key="2">
    <source>
        <dbReference type="ARBA" id="ARBA00022552"/>
    </source>
</evidence>
<dbReference type="GO" id="GO:0005829">
    <property type="term" value="C:cytosol"/>
    <property type="evidence" value="ECO:0007669"/>
    <property type="project" value="TreeGrafter"/>
</dbReference>
<evidence type="ECO:0000313" key="7">
    <source>
        <dbReference type="EMBL" id="QJF49729.1"/>
    </source>
</evidence>
<dbReference type="InterPro" id="IPR029063">
    <property type="entry name" value="SAM-dependent_MTases_sf"/>
</dbReference>
<keyword evidence="5 6" id="KW-0949">S-adenosyl-L-methionine</keyword>
<evidence type="ECO:0000256" key="5">
    <source>
        <dbReference type="ARBA" id="ARBA00022691"/>
    </source>
</evidence>
<comment type="caution">
    <text evidence="6">Lacks conserved residue(s) required for the propagation of feature annotation.</text>
</comment>
<name>A0A858SLD1_9RHOB</name>
<dbReference type="PIRSF" id="PIRSF003078">
    <property type="entry name" value="GidB"/>
    <property type="match status" value="1"/>
</dbReference>
<comment type="similarity">
    <text evidence="6">Belongs to the methyltransferase superfamily. RNA methyltransferase RsmG family.</text>
</comment>
<dbReference type="GO" id="GO:0070043">
    <property type="term" value="F:rRNA (guanine-N7-)-methyltransferase activity"/>
    <property type="evidence" value="ECO:0007669"/>
    <property type="project" value="UniProtKB-UniRule"/>
</dbReference>
<evidence type="ECO:0000256" key="6">
    <source>
        <dbReference type="HAMAP-Rule" id="MF_00074"/>
    </source>
</evidence>
<organism evidence="7 8">
    <name type="scientific">Roseobacter ponti</name>
    <dbReference type="NCBI Taxonomy" id="1891787"/>
    <lineage>
        <taxon>Bacteria</taxon>
        <taxon>Pseudomonadati</taxon>
        <taxon>Pseudomonadota</taxon>
        <taxon>Alphaproteobacteria</taxon>
        <taxon>Rhodobacterales</taxon>
        <taxon>Roseobacteraceae</taxon>
        <taxon>Roseobacter</taxon>
    </lineage>
</organism>
<feature type="binding site" evidence="6">
    <location>
        <position position="69"/>
    </location>
    <ligand>
        <name>S-adenosyl-L-methionine</name>
        <dbReference type="ChEBI" id="CHEBI:59789"/>
    </ligand>
</feature>